<dbReference type="KEGG" id="req:REQ_37990"/>
<evidence type="ECO:0000256" key="2">
    <source>
        <dbReference type="ARBA" id="ARBA00006411"/>
    </source>
</evidence>
<keyword evidence="4" id="KW-0143">Chaperone</keyword>
<comment type="subcellular location">
    <subcellularLocation>
        <location evidence="1">Cytoplasm</location>
    </subcellularLocation>
</comment>
<evidence type="ECO:0000256" key="4">
    <source>
        <dbReference type="ARBA" id="ARBA00023186"/>
    </source>
</evidence>
<reference evidence="5" key="1">
    <citation type="journal article" date="2010" name="PLoS Genet.">
        <title>The genome of a pathogenic rhodococcus: cooptive virulence underpinned by key gene acquisitions.</title>
        <authorList>
            <person name="Letek M."/>
            <person name="Gonzalez P."/>
            <person name="Macarthur I."/>
            <person name="Rodriguez H."/>
            <person name="Freeman T.C."/>
            <person name="Valero-Rello A."/>
            <person name="Blanco M."/>
            <person name="Buckley T."/>
            <person name="Cherevach I."/>
            <person name="Fahey R."/>
            <person name="Hapeshi A."/>
            <person name="Holdstock J."/>
            <person name="Leadon D."/>
            <person name="Navas J."/>
            <person name="Ocampo A."/>
            <person name="Quail M.A."/>
            <person name="Sanders M."/>
            <person name="Scortti M.M."/>
            <person name="Prescott J.F."/>
            <person name="Fogarty U."/>
            <person name="Meijer W.G."/>
            <person name="Parkhill J."/>
            <person name="Bentley S.D."/>
            <person name="Vazquez-Boland J.A."/>
        </authorList>
    </citation>
    <scope>NUCLEOTIDE SEQUENCE [LARGE SCALE GENOMIC DNA]</scope>
    <source>
        <strain evidence="5 6">103S</strain>
    </source>
</reference>
<proteinExistence type="inferred from homology"/>
<evidence type="ECO:0000256" key="3">
    <source>
        <dbReference type="ARBA" id="ARBA00022490"/>
    </source>
</evidence>
<sequence length="267" mass="28707">MPVGCVYPFVAEYSNRPASGSEWRFTGLEFQVLWRQLGLDRLPYPLRYRPVAETQDDLDRQRRDASAALLPRLTEALHRHLVALAEPRERIEVFGFAGRPDTAPVRLHAGVRGDTGTLAIQLPGPDVDTGGDVLLRGVAPTRIPDAIASALPRIPAGSRSPVRFRRADLHSGPGSVLTSAGSVALRDEVRALLGRPRSGTGEITAFAGVAYDSRPTDDGVALHWLDFDGDGRYVLRGDADVVVRPAGPADVAAEVRALLDTVRVAAG</sequence>
<dbReference type="Proteomes" id="UP001154400">
    <property type="component" value="Chromosome"/>
</dbReference>
<keyword evidence="3" id="KW-0963">Cytoplasm</keyword>
<dbReference type="Pfam" id="PF14011">
    <property type="entry name" value="ESX-1_EspG"/>
    <property type="match status" value="1"/>
</dbReference>
<gene>
    <name evidence="5" type="ordered locus">REQ_37990</name>
</gene>
<protein>
    <recommendedName>
        <fullName evidence="7">ESX secretion-associated protein EspG</fullName>
    </recommendedName>
</protein>
<comment type="similarity">
    <text evidence="2">Belongs to the EspG family.</text>
</comment>
<evidence type="ECO:0000256" key="1">
    <source>
        <dbReference type="ARBA" id="ARBA00004496"/>
    </source>
</evidence>
<dbReference type="InterPro" id="IPR025734">
    <property type="entry name" value="EspG"/>
</dbReference>
<organism evidence="5">
    <name type="scientific">Rhodococcus hoagii (strain 103S)</name>
    <name type="common">Rhodococcus equi</name>
    <dbReference type="NCBI Taxonomy" id="685727"/>
    <lineage>
        <taxon>Bacteria</taxon>
        <taxon>Bacillati</taxon>
        <taxon>Actinomycetota</taxon>
        <taxon>Actinomycetes</taxon>
        <taxon>Mycobacteriales</taxon>
        <taxon>Nocardiaceae</taxon>
        <taxon>Prescottella</taxon>
    </lineage>
</organism>
<dbReference type="EMBL" id="FN563149">
    <property type="protein sequence ID" value="CBH49787.1"/>
    <property type="molecule type" value="Genomic_DNA"/>
</dbReference>
<evidence type="ECO:0000313" key="6">
    <source>
        <dbReference type="Proteomes" id="UP000006892"/>
    </source>
</evidence>
<name>A0A3S5YB59_RHOH1</name>
<evidence type="ECO:0008006" key="7">
    <source>
        <dbReference type="Google" id="ProtNLM"/>
    </source>
</evidence>
<dbReference type="AlphaFoldDB" id="A0A3S5YB59"/>
<accession>A0A3S5YB59</accession>
<evidence type="ECO:0000313" key="5">
    <source>
        <dbReference type="EMBL" id="CBH49787.1"/>
    </source>
</evidence>